<reference evidence="2 3" key="2">
    <citation type="submission" date="2018-11" db="EMBL/GenBank/DDBJ databases">
        <authorList>
            <consortium name="Pathogen Informatics"/>
        </authorList>
    </citation>
    <scope>NUCLEOTIDE SEQUENCE [LARGE SCALE GENOMIC DNA]</scope>
</reference>
<feature type="region of interest" description="Disordered" evidence="1">
    <location>
        <begin position="264"/>
        <end position="313"/>
    </location>
</feature>
<evidence type="ECO:0000313" key="4">
    <source>
        <dbReference type="WBParaSite" id="ASIM_0000082401-mRNA-1"/>
    </source>
</evidence>
<reference evidence="4" key="1">
    <citation type="submission" date="2017-02" db="UniProtKB">
        <authorList>
            <consortium name="WormBaseParasite"/>
        </authorList>
    </citation>
    <scope>IDENTIFICATION</scope>
</reference>
<gene>
    <name evidence="2" type="ORF">ASIM_LOCUS723</name>
</gene>
<keyword evidence="3" id="KW-1185">Reference proteome</keyword>
<name>A0A0M3IZZ0_ANISI</name>
<dbReference type="EMBL" id="UYRR01000567">
    <property type="protein sequence ID" value="VDK18018.1"/>
    <property type="molecule type" value="Genomic_DNA"/>
</dbReference>
<protein>
    <submittedName>
        <fullName evidence="4">PPR_long domain-containing protein</fullName>
    </submittedName>
</protein>
<evidence type="ECO:0000313" key="3">
    <source>
        <dbReference type="Proteomes" id="UP000267096"/>
    </source>
</evidence>
<dbReference type="AlphaFoldDB" id="A0A0M3IZZ0"/>
<feature type="compositionally biased region" description="Polar residues" evidence="1">
    <location>
        <begin position="264"/>
        <end position="283"/>
    </location>
</feature>
<dbReference type="WBParaSite" id="ASIM_0000082401-mRNA-1">
    <property type="protein sequence ID" value="ASIM_0000082401-mRNA-1"/>
    <property type="gene ID" value="ASIM_0000082401"/>
</dbReference>
<feature type="compositionally biased region" description="Basic and acidic residues" evidence="1">
    <location>
        <begin position="288"/>
        <end position="306"/>
    </location>
</feature>
<accession>A0A0M3IZZ0</accession>
<proteinExistence type="predicted"/>
<organism evidence="4">
    <name type="scientific">Anisakis simplex</name>
    <name type="common">Herring worm</name>
    <dbReference type="NCBI Taxonomy" id="6269"/>
    <lineage>
        <taxon>Eukaryota</taxon>
        <taxon>Metazoa</taxon>
        <taxon>Ecdysozoa</taxon>
        <taxon>Nematoda</taxon>
        <taxon>Chromadorea</taxon>
        <taxon>Rhabditida</taxon>
        <taxon>Spirurina</taxon>
        <taxon>Ascaridomorpha</taxon>
        <taxon>Ascaridoidea</taxon>
        <taxon>Anisakidae</taxon>
        <taxon>Anisakis</taxon>
        <taxon>Anisakis simplex complex</taxon>
    </lineage>
</organism>
<sequence>MWRISRACCSRHFLSLNGCLYLASRRSKSLNAFAEKVLSDSLTFRHRASKLSRGSSLPWFLYDEGGMSVPIFIKRPNNVNSAHVPDITDHFGLLSFSQPSTSRESPYSLDENVTFIPTVLDDSAEESRLVNSPQAGSEDSSAVIGNDCENMNISKILEQFREEVRDGLSDSGANLFESRILDEEITQQAHRYILPNFRRHKFLRKLLPHRDYVLIRRSKYAKNCRLRSSNHQHVVPRVTERLHASSVVASQSNARNILLSSAEMNSPVSQQASEGSSSPNVNQSSAPRSEESEKSEESERNVDQKQEPGQSSVSRIMFDPLEVRVEEISAAQLRKLTKQKDIENLRMMLNEHHWPHFETIKEFISELFEVFIVKGVNCDEVKRLMWDFAATNNRAYVRDVVVVSLLERIVREEGIEAAISYARLNRDMFLVKAPIERRSKKSLQRLTEKLFATVFEFSSSAANSSADQVKQAKKLQDILVELGYVNDCSAFLLASVSSHLKMLIFFIF</sequence>
<evidence type="ECO:0000313" key="2">
    <source>
        <dbReference type="EMBL" id="VDK18018.1"/>
    </source>
</evidence>
<evidence type="ECO:0000256" key="1">
    <source>
        <dbReference type="SAM" id="MobiDB-lite"/>
    </source>
</evidence>
<dbReference type="Proteomes" id="UP000267096">
    <property type="component" value="Unassembled WGS sequence"/>
</dbReference>